<dbReference type="AlphaFoldDB" id="A0A6N3FQK0"/>
<protein>
    <submittedName>
        <fullName evidence="1">Uncharacterized protein</fullName>
    </submittedName>
</protein>
<organism evidence="1">
    <name type="scientific">Roseburia intestinalis</name>
    <dbReference type="NCBI Taxonomy" id="166486"/>
    <lineage>
        <taxon>Bacteria</taxon>
        <taxon>Bacillati</taxon>
        <taxon>Bacillota</taxon>
        <taxon>Clostridia</taxon>
        <taxon>Lachnospirales</taxon>
        <taxon>Lachnospiraceae</taxon>
        <taxon>Roseburia</taxon>
    </lineage>
</organism>
<evidence type="ECO:0000313" key="1">
    <source>
        <dbReference type="EMBL" id="VYU54747.1"/>
    </source>
</evidence>
<gene>
    <name evidence="1" type="ORF">RILFYP67_02305</name>
</gene>
<name>A0A6N3FQK0_9FIRM</name>
<accession>A0A6N3FQK0</accession>
<reference evidence="1" key="1">
    <citation type="submission" date="2019-11" db="EMBL/GenBank/DDBJ databases">
        <authorList>
            <person name="Feng L."/>
        </authorList>
    </citation>
    <scope>NUCLEOTIDE SEQUENCE</scope>
    <source>
        <strain evidence="1">RintestinalisLFYP67</strain>
    </source>
</reference>
<dbReference type="EMBL" id="CACRUM010000078">
    <property type="protein sequence ID" value="VYU54747.1"/>
    <property type="molecule type" value="Genomic_DNA"/>
</dbReference>
<sequence>MCDKKKKVLKIINIVIITSYNLWLMFRREFEDE</sequence>
<proteinExistence type="predicted"/>